<reference evidence="2" key="1">
    <citation type="submission" date="2021-02" db="EMBL/GenBank/DDBJ databases">
        <authorList>
            <person name="Palmer J.M."/>
        </authorList>
    </citation>
    <scope>NUCLEOTIDE SEQUENCE</scope>
    <source>
        <strain evidence="2">SCRP734</strain>
    </source>
</reference>
<proteinExistence type="predicted"/>
<feature type="compositionally biased region" description="Polar residues" evidence="1">
    <location>
        <begin position="84"/>
        <end position="100"/>
    </location>
</feature>
<organism evidence="2 3">
    <name type="scientific">Phytophthora pseudosyringae</name>
    <dbReference type="NCBI Taxonomy" id="221518"/>
    <lineage>
        <taxon>Eukaryota</taxon>
        <taxon>Sar</taxon>
        <taxon>Stramenopiles</taxon>
        <taxon>Oomycota</taxon>
        <taxon>Peronosporomycetes</taxon>
        <taxon>Peronosporales</taxon>
        <taxon>Peronosporaceae</taxon>
        <taxon>Phytophthora</taxon>
    </lineage>
</organism>
<feature type="region of interest" description="Disordered" evidence="1">
    <location>
        <begin position="1"/>
        <end position="46"/>
    </location>
</feature>
<feature type="compositionally biased region" description="Basic and acidic residues" evidence="1">
    <location>
        <begin position="69"/>
        <end position="79"/>
    </location>
</feature>
<dbReference type="Proteomes" id="UP000694044">
    <property type="component" value="Unassembled WGS sequence"/>
</dbReference>
<keyword evidence="3" id="KW-1185">Reference proteome</keyword>
<dbReference type="OrthoDB" id="127791at2759"/>
<protein>
    <submittedName>
        <fullName evidence="2">Uncharacterized protein</fullName>
    </submittedName>
</protein>
<feature type="compositionally biased region" description="Acidic residues" evidence="1">
    <location>
        <begin position="13"/>
        <end position="28"/>
    </location>
</feature>
<dbReference type="AlphaFoldDB" id="A0A8T1V923"/>
<accession>A0A8T1V923</accession>
<name>A0A8T1V923_9STRA</name>
<sequence length="145" mass="16004">MESIPEYLNSFDESVDYSDAKEEDDDLEEKAPMPELSEATAESAGDNGEVRSFACILTEVLGKVVGLEPAHDDNEDKSDGLQPSAMTEKTISLSTASQPPLNGYTPVANKVLGRCIELMKPKSNWIQYFEPKAFAKRSGWIWEAI</sequence>
<comment type="caution">
    <text evidence="2">The sequence shown here is derived from an EMBL/GenBank/DDBJ whole genome shotgun (WGS) entry which is preliminary data.</text>
</comment>
<evidence type="ECO:0000313" key="2">
    <source>
        <dbReference type="EMBL" id="KAG7376579.1"/>
    </source>
</evidence>
<evidence type="ECO:0000313" key="3">
    <source>
        <dbReference type="Proteomes" id="UP000694044"/>
    </source>
</evidence>
<feature type="region of interest" description="Disordered" evidence="1">
    <location>
        <begin position="68"/>
        <end position="103"/>
    </location>
</feature>
<dbReference type="EMBL" id="JAGDFM010000662">
    <property type="protein sequence ID" value="KAG7376579.1"/>
    <property type="molecule type" value="Genomic_DNA"/>
</dbReference>
<gene>
    <name evidence="2" type="ORF">PHYPSEUDO_013125</name>
</gene>
<evidence type="ECO:0000256" key="1">
    <source>
        <dbReference type="SAM" id="MobiDB-lite"/>
    </source>
</evidence>